<dbReference type="EMBL" id="JWZX01002380">
    <property type="protein sequence ID" value="KOO29671.1"/>
    <property type="molecule type" value="Genomic_DNA"/>
</dbReference>
<dbReference type="PANTHER" id="PTHR22870:SF408">
    <property type="entry name" value="OS09G0560450 PROTEIN"/>
    <property type="match status" value="1"/>
</dbReference>
<dbReference type="InterPro" id="IPR000408">
    <property type="entry name" value="Reg_chr_condens"/>
</dbReference>
<dbReference type="SUPFAM" id="SSF81296">
    <property type="entry name" value="E set domains"/>
    <property type="match status" value="1"/>
</dbReference>
<dbReference type="OrthoDB" id="5981550at2759"/>
<proteinExistence type="predicted"/>
<evidence type="ECO:0000313" key="5">
    <source>
        <dbReference type="EMBL" id="KOO29671.1"/>
    </source>
</evidence>
<feature type="repeat" description="RCC1" evidence="3">
    <location>
        <begin position="44"/>
        <end position="97"/>
    </location>
</feature>
<comment type="caution">
    <text evidence="5">The sequence shown here is derived from an EMBL/GenBank/DDBJ whole genome shotgun (WGS) entry which is preliminary data.</text>
</comment>
<dbReference type="InterPro" id="IPR014756">
    <property type="entry name" value="Ig_E-set"/>
</dbReference>
<keyword evidence="1" id="KW-0677">Repeat</keyword>
<dbReference type="Proteomes" id="UP000037460">
    <property type="component" value="Unassembled WGS sequence"/>
</dbReference>
<accession>A0A0M0JSP6</accession>
<reference evidence="6" key="1">
    <citation type="journal article" date="2015" name="PLoS Genet.">
        <title>Genome Sequence and Transcriptome Analyses of Chrysochromulina tobin: Metabolic Tools for Enhanced Algal Fitness in the Prominent Order Prymnesiales (Haptophyceae).</title>
        <authorList>
            <person name="Hovde B.T."/>
            <person name="Deodato C.R."/>
            <person name="Hunsperger H.M."/>
            <person name="Ryken S.A."/>
            <person name="Yost W."/>
            <person name="Jha R.K."/>
            <person name="Patterson J."/>
            <person name="Monnat R.J. Jr."/>
            <person name="Barlow S.B."/>
            <person name="Starkenburg S.R."/>
            <person name="Cattolico R.A."/>
        </authorList>
    </citation>
    <scope>NUCLEOTIDE SEQUENCE</scope>
    <source>
        <strain evidence="6">CCMP291</strain>
    </source>
</reference>
<feature type="region of interest" description="Disordered" evidence="4">
    <location>
        <begin position="19"/>
        <end position="40"/>
    </location>
</feature>
<dbReference type="InterPro" id="IPR013783">
    <property type="entry name" value="Ig-like_fold"/>
</dbReference>
<dbReference type="PROSITE" id="PS00626">
    <property type="entry name" value="RCC1_2"/>
    <property type="match status" value="1"/>
</dbReference>
<organism evidence="5 6">
    <name type="scientific">Chrysochromulina tobinii</name>
    <dbReference type="NCBI Taxonomy" id="1460289"/>
    <lineage>
        <taxon>Eukaryota</taxon>
        <taxon>Haptista</taxon>
        <taxon>Haptophyta</taxon>
        <taxon>Prymnesiophyceae</taxon>
        <taxon>Prymnesiales</taxon>
        <taxon>Chrysochromulinaceae</taxon>
        <taxon>Chrysochromulina</taxon>
    </lineage>
</organism>
<dbReference type="InterPro" id="IPR009091">
    <property type="entry name" value="RCC1/BLIP-II"/>
</dbReference>
<dbReference type="AlphaFoldDB" id="A0A0M0JSP6"/>
<feature type="repeat" description="RCC1" evidence="3">
    <location>
        <begin position="98"/>
        <end position="148"/>
    </location>
</feature>
<feature type="region of interest" description="Disordered" evidence="4">
    <location>
        <begin position="524"/>
        <end position="546"/>
    </location>
</feature>
<keyword evidence="6" id="KW-1185">Reference proteome</keyword>
<sequence length="905" mass="93237">MKRSSRRSGAGALALHASEGLLAALPPPPPQRSEEWSSSASPDGLCFAFGWNGNGQLGLGDSVERAAPRPLRSMFTSGIRVRLIAAGSSHSVAIDEEGVAHAWGNNAHGQLGMGDKIVRMTPEAIGCDGQRLAGVACGAKHTVFCTSRGRVLACGSNSNGQLGLGTPADDDLVLRPEMLSALSGTRVVAVACGFAHTLFLSRPGAVLACGAGELGQLGLGSVHERPSSAVLGTEQEQPRVAAPNGHDVFTLTSVRAPHDVFTPSSVAELASVACSAIACGNYHSCALSRDEGVVYTWGEGRYGRLGHGLNSSERMPRLVLGPLAGVRVQMIACGGACTACIDEAGQLWTWGREQGGGDGGQRTDRLCGEAALVDDDGGVDVTGSPASIFVSPAAPSPEHCTLTGDCLRLGTAIADAVPGEDHVAVWISSLGDGTYRAIFQPVRSGRLVIFFRSSEGAAPLGDSPYFLNVLPAAAAASACKVRAAGPLLTAPHALGTALRFSVAVCDTYGNARPAAQDRLEVQVSGPSSTTSGITSGNTSGIISGTRISTTPSAEAGVYICTPLKVRVLDLGAPGAVLSSTTGVELKGTEPDGVAVGAQDDAHGAHGAHYDAQGDQYGALQQRVSSHPRTPGDVALLSEGGAASDFEISSAEIAKGGDLEGGAAFDFEVSALEILSIRLRCAIEGETARLDAHLKLRLRSGPGVELGVVTGAARERAEAFARAAVCCRYDGVDEGEALLHSLATLDTARDPAPTTALHLTFEFVPRRAGMLRMHVELRAPTSAVASAVVRPLGSVRYGTDRVRTLLYKFLFDHVLCPLHPPLLGTALELGTAGAFETAGDGARGSACRLGARGSACRLVRSRDGRYECWVHSDVAAVNEPAAGCSALDSARPRGSHAAGVRVDLFC</sequence>
<dbReference type="Pfam" id="PF00415">
    <property type="entry name" value="RCC1"/>
    <property type="match status" value="5"/>
</dbReference>
<evidence type="ECO:0000256" key="1">
    <source>
        <dbReference type="ARBA" id="ARBA00022737"/>
    </source>
</evidence>
<feature type="repeat" description="Filamin" evidence="2">
    <location>
        <begin position="418"/>
        <end position="469"/>
    </location>
</feature>
<evidence type="ECO:0000256" key="4">
    <source>
        <dbReference type="SAM" id="MobiDB-lite"/>
    </source>
</evidence>
<dbReference type="SUPFAM" id="SSF50985">
    <property type="entry name" value="RCC1/BLIP-II"/>
    <property type="match status" value="1"/>
</dbReference>
<dbReference type="InterPro" id="IPR017868">
    <property type="entry name" value="Filamin/ABP280_repeat-like"/>
</dbReference>
<feature type="repeat" description="RCC1" evidence="3">
    <location>
        <begin position="292"/>
        <end position="344"/>
    </location>
</feature>
<dbReference type="Gene3D" id="2.130.10.30">
    <property type="entry name" value="Regulator of chromosome condensation 1/beta-lactamase-inhibitor protein II"/>
    <property type="match status" value="2"/>
</dbReference>
<feature type="repeat" description="Filamin" evidence="2">
    <location>
        <begin position="473"/>
        <end position="527"/>
    </location>
</feature>
<dbReference type="InterPro" id="IPR051210">
    <property type="entry name" value="Ub_ligase/GEF_domain"/>
</dbReference>
<dbReference type="PANTHER" id="PTHR22870">
    <property type="entry name" value="REGULATOR OF CHROMOSOME CONDENSATION"/>
    <property type="match status" value="1"/>
</dbReference>
<name>A0A0M0JSP6_9EUKA</name>
<dbReference type="PROSITE" id="PS50012">
    <property type="entry name" value="RCC1_3"/>
    <property type="match status" value="5"/>
</dbReference>
<evidence type="ECO:0000256" key="3">
    <source>
        <dbReference type="PROSITE-ProRule" id="PRU00235"/>
    </source>
</evidence>
<dbReference type="PROSITE" id="PS50194">
    <property type="entry name" value="FILAMIN_REPEAT"/>
    <property type="match status" value="2"/>
</dbReference>
<dbReference type="PRINTS" id="PR00633">
    <property type="entry name" value="RCCNDNSATION"/>
</dbReference>
<gene>
    <name evidence="5" type="ORF">Ctob_001154</name>
</gene>
<dbReference type="Gene3D" id="2.60.40.10">
    <property type="entry name" value="Immunoglobulins"/>
    <property type="match status" value="1"/>
</dbReference>
<evidence type="ECO:0000313" key="6">
    <source>
        <dbReference type="Proteomes" id="UP000037460"/>
    </source>
</evidence>
<evidence type="ECO:0000256" key="2">
    <source>
        <dbReference type="PROSITE-ProRule" id="PRU00087"/>
    </source>
</evidence>
<protein>
    <submittedName>
        <fullName evidence="5">Putative e3 ubiquitin-protein ligase herc4 isoform 1</fullName>
    </submittedName>
</protein>
<feature type="repeat" description="RCC1" evidence="3">
    <location>
        <begin position="204"/>
        <end position="290"/>
    </location>
</feature>
<feature type="repeat" description="RCC1" evidence="3">
    <location>
        <begin position="149"/>
        <end position="203"/>
    </location>
</feature>